<reference evidence="11" key="1">
    <citation type="journal article" date="2019" name="Int. J. Syst. Evol. Microbiol.">
        <title>The Global Catalogue of Microorganisms (GCM) 10K type strain sequencing project: providing services to taxonomists for standard genome sequencing and annotation.</title>
        <authorList>
            <consortium name="The Broad Institute Genomics Platform"/>
            <consortium name="The Broad Institute Genome Sequencing Center for Infectious Disease"/>
            <person name="Wu L."/>
            <person name="Ma J."/>
        </authorList>
    </citation>
    <scope>NUCLEOTIDE SEQUENCE [LARGE SCALE GENOMIC DNA]</scope>
    <source>
        <strain evidence="11">CGMCC 4.7275</strain>
    </source>
</reference>
<evidence type="ECO:0000256" key="5">
    <source>
        <dbReference type="ARBA" id="ARBA00022989"/>
    </source>
</evidence>
<evidence type="ECO:0000256" key="7">
    <source>
        <dbReference type="SAM" id="MobiDB-lite"/>
    </source>
</evidence>
<dbReference type="PANTHER" id="PTHR14969:SF62">
    <property type="entry name" value="DECAPRENYLPHOSPHORYL-5-PHOSPHORIBOSE PHOSPHATASE RV3807C-RELATED"/>
    <property type="match status" value="1"/>
</dbReference>
<accession>A0ABQ2ECZ8</accession>
<evidence type="ECO:0000313" key="10">
    <source>
        <dbReference type="EMBL" id="GGK03488.1"/>
    </source>
</evidence>
<evidence type="ECO:0000256" key="1">
    <source>
        <dbReference type="ARBA" id="ARBA00004651"/>
    </source>
</evidence>
<feature type="compositionally biased region" description="Gly residues" evidence="7">
    <location>
        <begin position="217"/>
        <end position="235"/>
    </location>
</feature>
<protein>
    <recommendedName>
        <fullName evidence="9">Phosphatidic acid phosphatase type 2/haloperoxidase domain-containing protein</fullName>
    </recommendedName>
</protein>
<dbReference type="Proteomes" id="UP000660265">
    <property type="component" value="Unassembled WGS sequence"/>
</dbReference>
<keyword evidence="11" id="KW-1185">Reference proteome</keyword>
<evidence type="ECO:0000256" key="6">
    <source>
        <dbReference type="ARBA" id="ARBA00023136"/>
    </source>
</evidence>
<keyword evidence="3 8" id="KW-0812">Transmembrane</keyword>
<dbReference type="Pfam" id="PF01569">
    <property type="entry name" value="PAP2"/>
    <property type="match status" value="1"/>
</dbReference>
<evidence type="ECO:0000256" key="3">
    <source>
        <dbReference type="ARBA" id="ARBA00022692"/>
    </source>
</evidence>
<dbReference type="InterPro" id="IPR036938">
    <property type="entry name" value="PAP2/HPO_sf"/>
</dbReference>
<comment type="caution">
    <text evidence="10">The sequence shown here is derived from an EMBL/GenBank/DDBJ whole genome shotgun (WGS) entry which is preliminary data.</text>
</comment>
<keyword evidence="2" id="KW-1003">Cell membrane</keyword>
<feature type="transmembrane region" description="Helical" evidence="8">
    <location>
        <begin position="32"/>
        <end position="50"/>
    </location>
</feature>
<dbReference type="Gene3D" id="1.20.144.10">
    <property type="entry name" value="Phosphatidic acid phosphatase type 2/haloperoxidase"/>
    <property type="match status" value="1"/>
</dbReference>
<dbReference type="InterPro" id="IPR000326">
    <property type="entry name" value="PAP2/HPO"/>
</dbReference>
<evidence type="ECO:0000256" key="4">
    <source>
        <dbReference type="ARBA" id="ARBA00022801"/>
    </source>
</evidence>
<feature type="transmembrane region" description="Helical" evidence="8">
    <location>
        <begin position="159"/>
        <end position="178"/>
    </location>
</feature>
<gene>
    <name evidence="10" type="ORF">GCM10011583_39040</name>
</gene>
<comment type="subcellular location">
    <subcellularLocation>
        <location evidence="1">Cell membrane</location>
        <topology evidence="1">Multi-pass membrane protein</topology>
    </subcellularLocation>
</comment>
<dbReference type="PANTHER" id="PTHR14969">
    <property type="entry name" value="SPHINGOSINE-1-PHOSPHATE PHOSPHOHYDROLASE"/>
    <property type="match status" value="1"/>
</dbReference>
<dbReference type="SMART" id="SM00014">
    <property type="entry name" value="acidPPc"/>
    <property type="match status" value="1"/>
</dbReference>
<evidence type="ECO:0000256" key="8">
    <source>
        <dbReference type="SAM" id="Phobius"/>
    </source>
</evidence>
<organism evidence="10 11">
    <name type="scientific">Streptomyces camponoticapitis</name>
    <dbReference type="NCBI Taxonomy" id="1616125"/>
    <lineage>
        <taxon>Bacteria</taxon>
        <taxon>Bacillati</taxon>
        <taxon>Actinomycetota</taxon>
        <taxon>Actinomycetes</taxon>
        <taxon>Kitasatosporales</taxon>
        <taxon>Streptomycetaceae</taxon>
        <taxon>Streptomyces</taxon>
    </lineage>
</organism>
<dbReference type="EMBL" id="BMMV01000012">
    <property type="protein sequence ID" value="GGK03488.1"/>
    <property type="molecule type" value="Genomic_DNA"/>
</dbReference>
<evidence type="ECO:0000256" key="2">
    <source>
        <dbReference type="ARBA" id="ARBA00022475"/>
    </source>
</evidence>
<sequence length="269" mass="27777">MPMDPSVTSGLYRDITDLAHQSPSWVRHFVEIGTEAVIVILGVLFLASWWRTRSADSRAMARAVVGPLATAVAYVCSELAKSAIQEERPCRAVSGAAASLATCPPVGDWSFPSNHSTIAAASAIALAIAWRAIAFLTIPLALFAAFSRVFVGVHYPHDVAVGLLLGGLVATLVVLALTRPARVLIETMRMSRTGVVVWFAGPGPRVPRVTGLATGAPGSGSGSGPGSGQGMGSGQGHAADYRAAGRPGNGAAEDPGALGRQGERPNSRF</sequence>
<keyword evidence="6 8" id="KW-0472">Membrane</keyword>
<keyword evidence="4" id="KW-0378">Hydrolase</keyword>
<name>A0ABQ2ECZ8_9ACTN</name>
<proteinExistence type="predicted"/>
<feature type="transmembrane region" description="Helical" evidence="8">
    <location>
        <begin position="123"/>
        <end position="147"/>
    </location>
</feature>
<evidence type="ECO:0000259" key="9">
    <source>
        <dbReference type="SMART" id="SM00014"/>
    </source>
</evidence>
<keyword evidence="5 8" id="KW-1133">Transmembrane helix</keyword>
<dbReference type="SUPFAM" id="SSF48317">
    <property type="entry name" value="Acid phosphatase/Vanadium-dependent haloperoxidase"/>
    <property type="match status" value="1"/>
</dbReference>
<feature type="domain" description="Phosphatidic acid phosphatase type 2/haloperoxidase" evidence="9">
    <location>
        <begin position="60"/>
        <end position="174"/>
    </location>
</feature>
<feature type="region of interest" description="Disordered" evidence="7">
    <location>
        <begin position="209"/>
        <end position="269"/>
    </location>
</feature>
<evidence type="ECO:0000313" key="11">
    <source>
        <dbReference type="Proteomes" id="UP000660265"/>
    </source>
</evidence>